<dbReference type="InterPro" id="IPR001296">
    <property type="entry name" value="Glyco_trans_1"/>
</dbReference>
<feature type="domain" description="Glycosyl transferase family 1" evidence="3">
    <location>
        <begin position="324"/>
        <end position="483"/>
    </location>
</feature>
<evidence type="ECO:0000256" key="1">
    <source>
        <dbReference type="ARBA" id="ARBA00022676"/>
    </source>
</evidence>
<organism evidence="4 5">
    <name type="scientific">Viridibacillus arvi</name>
    <dbReference type="NCBI Taxonomy" id="263475"/>
    <lineage>
        <taxon>Bacteria</taxon>
        <taxon>Bacillati</taxon>
        <taxon>Bacillota</taxon>
        <taxon>Bacilli</taxon>
        <taxon>Bacillales</taxon>
        <taxon>Caryophanaceae</taxon>
        <taxon>Viridibacillus</taxon>
    </lineage>
</organism>
<dbReference type="Proteomes" id="UP000036867">
    <property type="component" value="Unassembled WGS sequence"/>
</dbReference>
<keyword evidence="5" id="KW-1185">Reference proteome</keyword>
<dbReference type="Pfam" id="PF00534">
    <property type="entry name" value="Glycos_transf_1"/>
    <property type="match status" value="1"/>
</dbReference>
<gene>
    <name evidence="4" type="ORF">AMD00_15215</name>
</gene>
<dbReference type="GO" id="GO:0016757">
    <property type="term" value="F:glycosyltransferase activity"/>
    <property type="evidence" value="ECO:0007669"/>
    <property type="project" value="UniProtKB-KW"/>
</dbReference>
<accession>A0A0M0LFE5</accession>
<evidence type="ECO:0000256" key="2">
    <source>
        <dbReference type="ARBA" id="ARBA00022679"/>
    </source>
</evidence>
<comment type="caution">
    <text evidence="4">The sequence shown here is derived from an EMBL/GenBank/DDBJ whole genome shotgun (WGS) entry which is preliminary data.</text>
</comment>
<protein>
    <recommendedName>
        <fullName evidence="3">Glycosyl transferase family 1 domain-containing protein</fullName>
    </recommendedName>
</protein>
<dbReference type="PANTHER" id="PTHR12526">
    <property type="entry name" value="GLYCOSYLTRANSFERASE"/>
    <property type="match status" value="1"/>
</dbReference>
<dbReference type="OrthoDB" id="570545at2"/>
<evidence type="ECO:0000313" key="5">
    <source>
        <dbReference type="Proteomes" id="UP000036867"/>
    </source>
</evidence>
<dbReference type="EMBL" id="LILB01000005">
    <property type="protein sequence ID" value="KOO49676.1"/>
    <property type="molecule type" value="Genomic_DNA"/>
</dbReference>
<evidence type="ECO:0000313" key="4">
    <source>
        <dbReference type="EMBL" id="KOO49676.1"/>
    </source>
</evidence>
<dbReference type="GeneID" id="301137446"/>
<dbReference type="Gene3D" id="3.40.50.2000">
    <property type="entry name" value="Glycogen Phosphorylase B"/>
    <property type="match status" value="3"/>
</dbReference>
<sequence>MKRKIFMTAWDMDIEKGGINKVMLKRASLFANDEYDIELLTMDFKFNYDIIEKELKLSGQLPKSAKITNVYDYYRRKFTKNTISSVAQAKFEQQLKKFEEGYWVEDGGDFARYFQNGTYIKYKKWNEDGTINFIDYFDDNRVRTRREEFHNTGFLQREVLYHPSNNKKNQERFYTEDGFCFLSLWYNNKSGKLQKVYLFSPDYDKVEYFPSSKEFHDFWLNEMCRVEVVKPVIICDGSAPTTRVTSIDDELVYKIYMLHSNHFAAPYELGSPYRTVYQAKLDIIPKGYPVVVLTEQQRLDLHKEIGNRGNIHVIPNCVEVNDFNVEKNPKLVSMIARYSPEKRLDEAIKAFSLVVEQVPEAKLHIYGNGNEEEALNKLIQELKLENSVELKGYTNKVHEVLAASSVSLVTSAYEGFSLAMLESLANKTPVISYDINYGPSQVIEDGINGYLVPNGDREQLAEKIIHLLNNHDLVVKMGNEARNTVLKDYTPDRYYEKWSKLLQDVVNENHNLYTQEI</sequence>
<reference evidence="5" key="1">
    <citation type="submission" date="2015-08" db="EMBL/GenBank/DDBJ databases">
        <title>Fjat-10028 dsm 16317.</title>
        <authorList>
            <person name="Liu B."/>
            <person name="Wang J."/>
            <person name="Zhu Y."/>
            <person name="Liu G."/>
            <person name="Chen Q."/>
            <person name="Chen Z."/>
            <person name="Lan J."/>
            <person name="Che J."/>
            <person name="Ge C."/>
            <person name="Shi H."/>
            <person name="Pan Z."/>
            <person name="Liu X."/>
        </authorList>
    </citation>
    <scope>NUCLEOTIDE SEQUENCE [LARGE SCALE GENOMIC DNA]</scope>
    <source>
        <strain evidence="5">DSM 16317</strain>
    </source>
</reference>
<dbReference type="AlphaFoldDB" id="A0A0M0LFE5"/>
<dbReference type="PANTHER" id="PTHR12526:SF629">
    <property type="entry name" value="TEICHURONIC ACID BIOSYNTHESIS GLYCOSYLTRANSFERASE TUAH-RELATED"/>
    <property type="match status" value="1"/>
</dbReference>
<proteinExistence type="predicted"/>
<evidence type="ECO:0000259" key="3">
    <source>
        <dbReference type="Pfam" id="PF00534"/>
    </source>
</evidence>
<keyword evidence="2" id="KW-0808">Transferase</keyword>
<keyword evidence="1" id="KW-0328">Glycosyltransferase</keyword>
<dbReference type="SUPFAM" id="SSF53756">
    <property type="entry name" value="UDP-Glycosyltransferase/glycogen phosphorylase"/>
    <property type="match status" value="1"/>
</dbReference>
<dbReference type="RefSeq" id="WP_053417853.1">
    <property type="nucleotide sequence ID" value="NZ_LILB01000005.1"/>
</dbReference>
<name>A0A0M0LFE5_9BACL</name>
<dbReference type="STRING" id="263475.AMD00_15215"/>